<organism evidence="2 3">
    <name type="scientific">Comamonas thiooxydans</name>
    <dbReference type="NCBI Taxonomy" id="363952"/>
    <lineage>
        <taxon>Bacteria</taxon>
        <taxon>Pseudomonadati</taxon>
        <taxon>Pseudomonadota</taxon>
        <taxon>Betaproteobacteria</taxon>
        <taxon>Burkholderiales</taxon>
        <taxon>Comamonadaceae</taxon>
        <taxon>Comamonas</taxon>
    </lineage>
</organism>
<protein>
    <submittedName>
        <fullName evidence="2">Uncharacterized protein</fullName>
    </submittedName>
</protein>
<dbReference type="EMBL" id="AWTP01000165">
    <property type="protein sequence ID" value="KGH03490.1"/>
    <property type="molecule type" value="Genomic_DNA"/>
</dbReference>
<evidence type="ECO:0000313" key="3">
    <source>
        <dbReference type="Proteomes" id="UP000029549"/>
    </source>
</evidence>
<dbReference type="RefSeq" id="WP_034393635.1">
    <property type="nucleotide sequence ID" value="NZ_AWTM01000120.1"/>
</dbReference>
<sequence>MTFRTLIFIAASALSINACAQFDSKPTSTCARDWQMSDKQLQGEWVGSVAGSEETALMVLGPHPEWQGNVKGSVSRLGSNHPMVGDVNEGTVTLEESADGSRITGTWLGEVVKGSCGTEIHGSYQEGENVPPRAFIMRKAQP</sequence>
<keyword evidence="3" id="KW-1185">Reference proteome</keyword>
<reference evidence="2 3" key="1">
    <citation type="submission" date="2013-09" db="EMBL/GenBank/DDBJ databases">
        <title>High correlation between genotypes and phenotypes of environmental bacteria Comamonas testosteroni strains.</title>
        <authorList>
            <person name="Liu L."/>
            <person name="Zhu W."/>
            <person name="Xia X."/>
            <person name="Xu B."/>
            <person name="Luo M."/>
            <person name="Wang G."/>
        </authorList>
    </citation>
    <scope>NUCLEOTIDE SEQUENCE [LARGE SCALE GENOMIC DNA]</scope>
    <source>
        <strain evidence="2 3">DF2</strain>
    </source>
</reference>
<gene>
    <name evidence="2" type="ORF">P608_25295</name>
</gene>
<feature type="signal peptide" evidence="1">
    <location>
        <begin position="1"/>
        <end position="20"/>
    </location>
</feature>
<feature type="chain" id="PRO_5002409920" evidence="1">
    <location>
        <begin position="21"/>
        <end position="142"/>
    </location>
</feature>
<evidence type="ECO:0000313" key="2">
    <source>
        <dbReference type="EMBL" id="KGH03490.1"/>
    </source>
</evidence>
<dbReference type="Proteomes" id="UP000029549">
    <property type="component" value="Unassembled WGS sequence"/>
</dbReference>
<dbReference type="AlphaFoldDB" id="A0A0E3CAJ1"/>
<evidence type="ECO:0000256" key="1">
    <source>
        <dbReference type="SAM" id="SignalP"/>
    </source>
</evidence>
<comment type="caution">
    <text evidence="2">The sequence shown here is derived from an EMBL/GenBank/DDBJ whole genome shotgun (WGS) entry which is preliminary data.</text>
</comment>
<accession>A0A0E3CAJ1</accession>
<keyword evidence="1" id="KW-0732">Signal</keyword>
<name>A0A0E3CAJ1_9BURK</name>
<proteinExistence type="predicted"/>